<protein>
    <submittedName>
        <fullName evidence="1">Uncharacterized protein</fullName>
    </submittedName>
</protein>
<comment type="caution">
    <text evidence="1">The sequence shown here is derived from an EMBL/GenBank/DDBJ whole genome shotgun (WGS) entry which is preliminary data.</text>
</comment>
<keyword evidence="2" id="KW-1185">Reference proteome</keyword>
<dbReference type="AlphaFoldDB" id="A0A9D4G690"/>
<dbReference type="EMBL" id="JAIWYP010000006">
    <property type="protein sequence ID" value="KAH3809488.1"/>
    <property type="molecule type" value="Genomic_DNA"/>
</dbReference>
<evidence type="ECO:0000313" key="1">
    <source>
        <dbReference type="EMBL" id="KAH3809488.1"/>
    </source>
</evidence>
<sequence>MRPNSGESTIEYSARLRENALSCNFVDIDDCILEHLVQTTSNSEFVRKVLHKQWTLQEALSDAQIHEDTSVQIGAMGLQERHIARVSKKKKSFTAASDSRNDRGLNCINCDMKRPFQKEKCPVYGKKV</sequence>
<gene>
    <name evidence="1" type="ORF">DPMN_137859</name>
</gene>
<dbReference type="Proteomes" id="UP000828390">
    <property type="component" value="Unassembled WGS sequence"/>
</dbReference>
<evidence type="ECO:0000313" key="2">
    <source>
        <dbReference type="Proteomes" id="UP000828390"/>
    </source>
</evidence>
<reference evidence="1" key="1">
    <citation type="journal article" date="2019" name="bioRxiv">
        <title>The Genome of the Zebra Mussel, Dreissena polymorpha: A Resource for Invasive Species Research.</title>
        <authorList>
            <person name="McCartney M.A."/>
            <person name="Auch B."/>
            <person name="Kono T."/>
            <person name="Mallez S."/>
            <person name="Zhang Y."/>
            <person name="Obille A."/>
            <person name="Becker A."/>
            <person name="Abrahante J.E."/>
            <person name="Garbe J."/>
            <person name="Badalamenti J.P."/>
            <person name="Herman A."/>
            <person name="Mangelson H."/>
            <person name="Liachko I."/>
            <person name="Sullivan S."/>
            <person name="Sone E.D."/>
            <person name="Koren S."/>
            <person name="Silverstein K.A.T."/>
            <person name="Beckman K.B."/>
            <person name="Gohl D.M."/>
        </authorList>
    </citation>
    <scope>NUCLEOTIDE SEQUENCE</scope>
    <source>
        <strain evidence="1">Duluth1</strain>
        <tissue evidence="1">Whole animal</tissue>
    </source>
</reference>
<reference evidence="1" key="2">
    <citation type="submission" date="2020-11" db="EMBL/GenBank/DDBJ databases">
        <authorList>
            <person name="McCartney M.A."/>
            <person name="Auch B."/>
            <person name="Kono T."/>
            <person name="Mallez S."/>
            <person name="Becker A."/>
            <person name="Gohl D.M."/>
            <person name="Silverstein K.A.T."/>
            <person name="Koren S."/>
            <person name="Bechman K.B."/>
            <person name="Herman A."/>
            <person name="Abrahante J.E."/>
            <person name="Garbe J."/>
        </authorList>
    </citation>
    <scope>NUCLEOTIDE SEQUENCE</scope>
    <source>
        <strain evidence="1">Duluth1</strain>
        <tissue evidence="1">Whole animal</tissue>
    </source>
</reference>
<organism evidence="1 2">
    <name type="scientific">Dreissena polymorpha</name>
    <name type="common">Zebra mussel</name>
    <name type="synonym">Mytilus polymorpha</name>
    <dbReference type="NCBI Taxonomy" id="45954"/>
    <lineage>
        <taxon>Eukaryota</taxon>
        <taxon>Metazoa</taxon>
        <taxon>Spiralia</taxon>
        <taxon>Lophotrochozoa</taxon>
        <taxon>Mollusca</taxon>
        <taxon>Bivalvia</taxon>
        <taxon>Autobranchia</taxon>
        <taxon>Heteroconchia</taxon>
        <taxon>Euheterodonta</taxon>
        <taxon>Imparidentia</taxon>
        <taxon>Neoheterodontei</taxon>
        <taxon>Myida</taxon>
        <taxon>Dreissenoidea</taxon>
        <taxon>Dreissenidae</taxon>
        <taxon>Dreissena</taxon>
    </lineage>
</organism>
<proteinExistence type="predicted"/>
<name>A0A9D4G690_DREPO</name>
<accession>A0A9D4G690</accession>